<organism evidence="2">
    <name type="scientific">Trepomonas sp. PC1</name>
    <dbReference type="NCBI Taxonomy" id="1076344"/>
    <lineage>
        <taxon>Eukaryota</taxon>
        <taxon>Metamonada</taxon>
        <taxon>Diplomonadida</taxon>
        <taxon>Hexamitidae</taxon>
        <taxon>Hexamitinae</taxon>
        <taxon>Trepomonas</taxon>
    </lineage>
</organism>
<gene>
    <name evidence="2" type="ORF">TPC1_30654</name>
</gene>
<keyword evidence="1" id="KW-1133">Transmembrane helix</keyword>
<name>A0A146K2K4_9EUKA</name>
<dbReference type="EMBL" id="GDID01006755">
    <property type="protein sequence ID" value="JAP89851.1"/>
    <property type="molecule type" value="Transcribed_RNA"/>
</dbReference>
<keyword evidence="1" id="KW-0472">Membrane</keyword>
<feature type="non-terminal residue" evidence="2">
    <location>
        <position position="526"/>
    </location>
</feature>
<feature type="non-terminal residue" evidence="2">
    <location>
        <position position="1"/>
    </location>
</feature>
<sequence length="526" mass="61333">FEWNQINNIHSSPQMLLSSISLQLSYQFTMKSRDLIQVKQYDQATYRIPAEVNATATISGTNTFKIIINVSKMLDETDQFYLAGYAEGKLTKNQIIDYIAQINLIIPQFVTAQFKQLKQEAFMVEAYENYISWIYGVSNSSGVDPLQIYFLNCLQQLYFSANSEDTLHFQRHFTFVQYKDQSINVFQANSANYSHALMKIHKVLILHLNQQTQRLNFQSMPGLFGSNELLFQIRSEDQKKLLLGTYLPRGDFEPHGVTEHIYIMYCALFGINQEIVKPTGLSQFELMEVNYLQPQITKQQIINNQIHSLDLSQELLQKGFLTMQNLPLFDQKMFYIDFETDLFYGANDFRTQQVEEFKHLSVEEIRSKIIFNNNEDPRLPIAGRFDINEKQQFGLTSLSIVTSVSMETFSFNYSFGITPTHKNIPFKYKDNWGVTQTYPFITTNEFIFTACKEKMIDCDRCTDEKYSIFDNCKSCIDEYVLFVRKGKISCEIFDFNTPTVLLSIYLAIVAGIAVFWVYWYFIMKTK</sequence>
<accession>A0A146K2K4</accession>
<proteinExistence type="predicted"/>
<protein>
    <submittedName>
        <fullName evidence="2">Uncharacterized protein</fullName>
    </submittedName>
</protein>
<evidence type="ECO:0000256" key="1">
    <source>
        <dbReference type="SAM" id="Phobius"/>
    </source>
</evidence>
<keyword evidence="1" id="KW-0812">Transmembrane</keyword>
<feature type="transmembrane region" description="Helical" evidence="1">
    <location>
        <begin position="500"/>
        <end position="521"/>
    </location>
</feature>
<evidence type="ECO:0000313" key="2">
    <source>
        <dbReference type="EMBL" id="JAP89851.1"/>
    </source>
</evidence>
<dbReference type="AlphaFoldDB" id="A0A146K2K4"/>
<reference evidence="2" key="1">
    <citation type="submission" date="2015-07" db="EMBL/GenBank/DDBJ databases">
        <title>Adaptation to a free-living lifestyle via gene acquisitions in the diplomonad Trepomonas sp. PC1.</title>
        <authorList>
            <person name="Xu F."/>
            <person name="Jerlstrom-Hultqvist J."/>
            <person name="Kolisko M."/>
            <person name="Simpson A.G.B."/>
            <person name="Roger A.J."/>
            <person name="Svard S.G."/>
            <person name="Andersson J.O."/>
        </authorList>
    </citation>
    <scope>NUCLEOTIDE SEQUENCE</scope>
    <source>
        <strain evidence="2">PC1</strain>
    </source>
</reference>